<organism evidence="2 3">
    <name type="scientific">Nocardioides agariphilus</name>
    <dbReference type="NCBI Taxonomy" id="433664"/>
    <lineage>
        <taxon>Bacteria</taxon>
        <taxon>Bacillati</taxon>
        <taxon>Actinomycetota</taxon>
        <taxon>Actinomycetes</taxon>
        <taxon>Propionibacteriales</taxon>
        <taxon>Nocardioidaceae</taxon>
        <taxon>Nocardioides</taxon>
    </lineage>
</organism>
<dbReference type="InterPro" id="IPR025877">
    <property type="entry name" value="MobA-like_NTP_Trfase"/>
</dbReference>
<evidence type="ECO:0000259" key="1">
    <source>
        <dbReference type="Pfam" id="PF12804"/>
    </source>
</evidence>
<feature type="domain" description="MobA-like NTP transferase" evidence="1">
    <location>
        <begin position="5"/>
        <end position="170"/>
    </location>
</feature>
<reference evidence="2" key="1">
    <citation type="submission" date="2020-11" db="EMBL/GenBank/DDBJ databases">
        <title>Nocardioides cynanchi sp. nov., isolated from soil of rhizosphere of Cynanchum wilfordii.</title>
        <authorList>
            <person name="Lee J.-S."/>
            <person name="Suh M.K."/>
            <person name="Kim J.-S."/>
        </authorList>
    </citation>
    <scope>NUCLEOTIDE SEQUENCE</scope>
    <source>
        <strain evidence="2">KCTC 19276</strain>
    </source>
</reference>
<dbReference type="Pfam" id="PF12804">
    <property type="entry name" value="NTP_transf_3"/>
    <property type="match status" value="1"/>
</dbReference>
<dbReference type="CDD" id="cd04182">
    <property type="entry name" value="GT_2_like_f"/>
    <property type="match status" value="1"/>
</dbReference>
<accession>A0A930YJZ5</accession>
<dbReference type="Gene3D" id="3.90.550.10">
    <property type="entry name" value="Spore Coat Polysaccharide Biosynthesis Protein SpsA, Chain A"/>
    <property type="match status" value="1"/>
</dbReference>
<protein>
    <submittedName>
        <fullName evidence="2">Nucleotidyltransferase family protein</fullName>
    </submittedName>
</protein>
<dbReference type="Proteomes" id="UP000660668">
    <property type="component" value="Unassembled WGS sequence"/>
</dbReference>
<comment type="caution">
    <text evidence="2">The sequence shown here is derived from an EMBL/GenBank/DDBJ whole genome shotgun (WGS) entry which is preliminary data.</text>
</comment>
<evidence type="ECO:0000313" key="3">
    <source>
        <dbReference type="Proteomes" id="UP000660668"/>
    </source>
</evidence>
<dbReference type="InterPro" id="IPR029044">
    <property type="entry name" value="Nucleotide-diphossugar_trans"/>
</dbReference>
<dbReference type="SUPFAM" id="SSF53448">
    <property type="entry name" value="Nucleotide-diphospho-sugar transferases"/>
    <property type="match status" value="1"/>
</dbReference>
<dbReference type="PANTHER" id="PTHR43777">
    <property type="entry name" value="MOLYBDENUM COFACTOR CYTIDYLYLTRANSFERASE"/>
    <property type="match status" value="1"/>
</dbReference>
<dbReference type="RefSeq" id="WP_194697839.1">
    <property type="nucleotide sequence ID" value="NZ_JADKPO010000030.1"/>
</dbReference>
<dbReference type="GO" id="GO:0016779">
    <property type="term" value="F:nucleotidyltransferase activity"/>
    <property type="evidence" value="ECO:0007669"/>
    <property type="project" value="UniProtKB-ARBA"/>
</dbReference>
<keyword evidence="3" id="KW-1185">Reference proteome</keyword>
<evidence type="ECO:0000313" key="2">
    <source>
        <dbReference type="EMBL" id="MBF4769693.1"/>
    </source>
</evidence>
<dbReference type="EMBL" id="JADKPO010000030">
    <property type="protein sequence ID" value="MBF4769693.1"/>
    <property type="molecule type" value="Genomic_DNA"/>
</dbReference>
<dbReference type="PANTHER" id="PTHR43777:SF1">
    <property type="entry name" value="MOLYBDENUM COFACTOR CYTIDYLYLTRANSFERASE"/>
    <property type="match status" value="1"/>
</dbReference>
<gene>
    <name evidence="2" type="ORF">ISU10_18140</name>
</gene>
<dbReference type="AlphaFoldDB" id="A0A930YJZ5"/>
<name>A0A930YJZ5_9ACTN</name>
<proteinExistence type="predicted"/>
<sequence>MSLDGLLLAAGAGTRMGRPKALVVGDDGVPWLHSTVATLQSGGCRRLTVVLGASAEEAAVLLAAAPMPHEDVHVVVAHEWAEGMGASLRTGLAAADPHADAVLVTLVDLPDVTSEVLRRVAASATGPAALARATYDGRPGHPVLIGRDHWEGVRQSATGDRGARDYLADHGAIEVECGDLASGRDVDTPTRTSGA</sequence>